<dbReference type="PANTHER" id="PTHR45560">
    <property type="entry name" value="OS04G0163150 PROTEIN-RELATED"/>
    <property type="match status" value="1"/>
</dbReference>
<feature type="region of interest" description="Disordered" evidence="1">
    <location>
        <begin position="1"/>
        <end position="39"/>
    </location>
</feature>
<dbReference type="Proteomes" id="UP000823388">
    <property type="component" value="Chromosome 7N"/>
</dbReference>
<evidence type="ECO:0000313" key="4">
    <source>
        <dbReference type="Proteomes" id="UP000823388"/>
    </source>
</evidence>
<organism evidence="3 4">
    <name type="scientific">Panicum virgatum</name>
    <name type="common">Blackwell switchgrass</name>
    <dbReference type="NCBI Taxonomy" id="38727"/>
    <lineage>
        <taxon>Eukaryota</taxon>
        <taxon>Viridiplantae</taxon>
        <taxon>Streptophyta</taxon>
        <taxon>Embryophyta</taxon>
        <taxon>Tracheophyta</taxon>
        <taxon>Spermatophyta</taxon>
        <taxon>Magnoliopsida</taxon>
        <taxon>Liliopsida</taxon>
        <taxon>Poales</taxon>
        <taxon>Poaceae</taxon>
        <taxon>PACMAD clade</taxon>
        <taxon>Panicoideae</taxon>
        <taxon>Panicodae</taxon>
        <taxon>Paniceae</taxon>
        <taxon>Panicinae</taxon>
        <taxon>Panicum</taxon>
        <taxon>Panicum sect. Hiantes</taxon>
    </lineage>
</organism>
<evidence type="ECO:0000313" key="3">
    <source>
        <dbReference type="EMBL" id="KAG2564971.1"/>
    </source>
</evidence>
<feature type="compositionally biased region" description="Basic residues" evidence="1">
    <location>
        <begin position="1"/>
        <end position="15"/>
    </location>
</feature>
<gene>
    <name evidence="3" type="ORF">PVAP13_7NG008700</name>
</gene>
<dbReference type="AlphaFoldDB" id="A0A8T0PRF9"/>
<comment type="caution">
    <text evidence="3">The sequence shown here is derived from an EMBL/GenBank/DDBJ whole genome shotgun (WGS) entry which is preliminary data.</text>
</comment>
<feature type="domain" description="KIB1-4 beta-propeller" evidence="2">
    <location>
        <begin position="97"/>
        <end position="406"/>
    </location>
</feature>
<proteinExistence type="predicted"/>
<keyword evidence="4" id="KW-1185">Reference proteome</keyword>
<dbReference type="OrthoDB" id="694239at2759"/>
<dbReference type="InterPro" id="IPR005174">
    <property type="entry name" value="KIB1-4_b-propeller"/>
</dbReference>
<name>A0A8T0PRF9_PANVG</name>
<reference evidence="3" key="1">
    <citation type="submission" date="2020-05" db="EMBL/GenBank/DDBJ databases">
        <title>WGS assembly of Panicum virgatum.</title>
        <authorList>
            <person name="Lovell J.T."/>
            <person name="Jenkins J."/>
            <person name="Shu S."/>
            <person name="Juenger T.E."/>
            <person name="Schmutz J."/>
        </authorList>
    </citation>
    <scope>NUCLEOTIDE SEQUENCE</scope>
    <source>
        <strain evidence="3">AP13</strain>
    </source>
</reference>
<dbReference type="EMBL" id="CM029050">
    <property type="protein sequence ID" value="KAG2564971.1"/>
    <property type="molecule type" value="Genomic_DNA"/>
</dbReference>
<evidence type="ECO:0000256" key="1">
    <source>
        <dbReference type="SAM" id="MobiDB-lite"/>
    </source>
</evidence>
<protein>
    <recommendedName>
        <fullName evidence="2">KIB1-4 beta-propeller domain-containing protein</fullName>
    </recommendedName>
</protein>
<accession>A0A8T0PRF9</accession>
<sequence>MAGSRRRRRLRRQRQRAAAAERDLPPNPTTPNAQDPSASVVDLPPELLAEIQCRLGFVDRLNFLAGCGGAGTSLLRHKAEAPCLVLPGETTDAMTLFSTASRETGTGRAPDPAMRGHVVLSSTDGWLVTADAQATLRMANPVTGEQAELPGIATGTIPFFSSCGSHILDSNLFEAVRFGGLPNGERRPPLTLAKWQMRKWFYRKAVLSTSPRPGRYAAMLILAREFGAPAFATAGDPAWRLAPSRDGVEDAIHHEGRFYSVTYAGVVEAWDRDAETGEFTSTPVAPGLPGGEDVRRRKYIAAAPDGRLMAVLKDSKKEAIKVEHYWPREQLESPVFEVWVFDGERRQWVTAPDIGDLALFVGVNTSVCVSAKEHPGIRGGCVYYTDDELGKASLRLERDGYPSHRSSIDGDCSYELRDLGVYVLKDGTVERVEGLRRHPCWPPPAWFTPSV</sequence>
<dbReference type="Pfam" id="PF03478">
    <property type="entry name" value="Beta-prop_KIB1-4"/>
    <property type="match status" value="1"/>
</dbReference>
<evidence type="ECO:0000259" key="2">
    <source>
        <dbReference type="Pfam" id="PF03478"/>
    </source>
</evidence>